<dbReference type="Proteomes" id="UP000650833">
    <property type="component" value="Unassembled WGS sequence"/>
</dbReference>
<dbReference type="PANTHER" id="PTHR12673:SF159">
    <property type="entry name" value="LD03170P"/>
    <property type="match status" value="1"/>
</dbReference>
<evidence type="ECO:0000256" key="1">
    <source>
        <dbReference type="SAM" id="MobiDB-lite"/>
    </source>
</evidence>
<dbReference type="AlphaFoldDB" id="A0A8H7QCN7"/>
<comment type="caution">
    <text evidence="3">The sequence shown here is derived from an EMBL/GenBank/DDBJ whole genome shotgun (WGS) entry which is preliminary data.</text>
</comment>
<feature type="compositionally biased region" description="Low complexity" evidence="1">
    <location>
        <begin position="541"/>
        <end position="564"/>
    </location>
</feature>
<dbReference type="InterPro" id="IPR000219">
    <property type="entry name" value="DH_dom"/>
</dbReference>
<feature type="compositionally biased region" description="Low complexity" evidence="1">
    <location>
        <begin position="573"/>
        <end position="583"/>
    </location>
</feature>
<feature type="region of interest" description="Disordered" evidence="1">
    <location>
        <begin position="531"/>
        <end position="584"/>
    </location>
</feature>
<sequence>MGNKTNKQTNSYVFLKPTGGIHKKAYGGVKSSRVGKKAKEMVKKNLSLFLKGINLQQMINYNTTNDTSSSSSSSFSLFNKNNSSTNFLKSFNTKNDRSKLAANEIDDEQSHQAVAASVNQEFALHASPSWQYVASTIGEPRFPHVDALPRTWKESLTLDQKNSFSCNAKQTKYQELLYEIILTEQSYVDDLILVYKIFIKESLRWDGLPSAVRHLFENIFQIIRLHMQLLRELRAKQLSQFPVVSSITDICRSFVSRFDIYAAYFSNFEKASNIIAESIRIQDEFGSFISRRSLWNECRNLPFTAYLLTPIQRVMKYPLFFRSLSECLLETDGDLENIECFLMEMEVVLRYFEKQKKESEDFIKLEDLGSRISGLEGSTIRIAEYGRRLIYEGYLTIIPGTQQNVSTRFDNSSNVSFSSDMHPPSLSRRNSSFSLSSGRKQKQTYVFLFNDMIVCTRERNKKRFSPTDNNKSMAPPARKGSYYGPSADSLFKITHTPGKITLVDRAVMRPAANTERLSRRGSALFQSLRKYGSRNQEETHNSTSSNDFSSSTSYHNEKQSQSQIQKHHHHHYQQQQQQQQQQQPITYEKHPLQFICSIATRNLTNLQFEAETPEEKDIWCNHLESILGEHVKRNGQQQQQEQQQQKQNYTTADKDFNTVISYQRATLSPTQSSYSFESSSSNESLAFSSVAWNGYCDIEKMDIDDDSQQIQQQQQQQQKNMVINPPLIIDKSEDIMTSIMDEFGDSIWSIGAPAGLSPYQLRKAFSNLTSE</sequence>
<dbReference type="EMBL" id="JAEPRC010001278">
    <property type="protein sequence ID" value="KAG2189670.1"/>
    <property type="molecule type" value="Genomic_DNA"/>
</dbReference>
<dbReference type="SUPFAM" id="SSF48065">
    <property type="entry name" value="DBL homology domain (DH-domain)"/>
    <property type="match status" value="1"/>
</dbReference>
<dbReference type="InterPro" id="IPR011993">
    <property type="entry name" value="PH-like_dom_sf"/>
</dbReference>
<reference evidence="3" key="1">
    <citation type="submission" date="2020-12" db="EMBL/GenBank/DDBJ databases">
        <title>Metabolic potential, ecology and presence of endohyphal bacteria is reflected in genomic diversity of Mucoromycotina.</title>
        <authorList>
            <person name="Muszewska A."/>
            <person name="Okrasinska A."/>
            <person name="Steczkiewicz K."/>
            <person name="Drgas O."/>
            <person name="Orlowska M."/>
            <person name="Perlinska-Lenart U."/>
            <person name="Aleksandrzak-Piekarczyk T."/>
            <person name="Szatraj K."/>
            <person name="Zielenkiewicz U."/>
            <person name="Pilsyk S."/>
            <person name="Malc E."/>
            <person name="Mieczkowski P."/>
            <person name="Kruszewska J.S."/>
            <person name="Biernat P."/>
            <person name="Pawlowska J."/>
        </authorList>
    </citation>
    <scope>NUCLEOTIDE SEQUENCE</scope>
    <source>
        <strain evidence="3">CBS 226.32</strain>
    </source>
</reference>
<feature type="compositionally biased region" description="Low complexity" evidence="1">
    <location>
        <begin position="636"/>
        <end position="647"/>
    </location>
</feature>
<dbReference type="Gene3D" id="2.30.29.30">
    <property type="entry name" value="Pleckstrin-homology domain (PH domain)/Phosphotyrosine-binding domain (PTB)"/>
    <property type="match status" value="1"/>
</dbReference>
<proteinExistence type="predicted"/>
<dbReference type="InterPro" id="IPR001849">
    <property type="entry name" value="PH_domain"/>
</dbReference>
<dbReference type="PROSITE" id="PS50010">
    <property type="entry name" value="DH_2"/>
    <property type="match status" value="1"/>
</dbReference>
<organism evidence="3 4">
    <name type="scientific">Mucor plumbeus</name>
    <dbReference type="NCBI Taxonomy" id="97098"/>
    <lineage>
        <taxon>Eukaryota</taxon>
        <taxon>Fungi</taxon>
        <taxon>Fungi incertae sedis</taxon>
        <taxon>Mucoromycota</taxon>
        <taxon>Mucoromycotina</taxon>
        <taxon>Mucoromycetes</taxon>
        <taxon>Mucorales</taxon>
        <taxon>Mucorineae</taxon>
        <taxon>Mucoraceae</taxon>
        <taxon>Mucor</taxon>
    </lineage>
</organism>
<dbReference type="PANTHER" id="PTHR12673">
    <property type="entry name" value="FACIOGENITAL DYSPLASIA PROTEIN"/>
    <property type="match status" value="1"/>
</dbReference>
<gene>
    <name evidence="3" type="ORF">INT46_011117</name>
</gene>
<feature type="region of interest" description="Disordered" evidence="1">
    <location>
        <begin position="460"/>
        <end position="484"/>
    </location>
</feature>
<feature type="region of interest" description="Disordered" evidence="1">
    <location>
        <begin position="416"/>
        <end position="435"/>
    </location>
</feature>
<feature type="region of interest" description="Disordered" evidence="1">
    <location>
        <begin position="632"/>
        <end position="651"/>
    </location>
</feature>
<keyword evidence="4" id="KW-1185">Reference proteome</keyword>
<dbReference type="SUPFAM" id="SSF50729">
    <property type="entry name" value="PH domain-like"/>
    <property type="match status" value="1"/>
</dbReference>
<dbReference type="InterPro" id="IPR051092">
    <property type="entry name" value="FYVE_RhoGEF_PH"/>
</dbReference>
<protein>
    <recommendedName>
        <fullName evidence="2">DH domain-containing protein</fullName>
    </recommendedName>
</protein>
<accession>A0A8H7QCN7</accession>
<dbReference type="SMART" id="SM00233">
    <property type="entry name" value="PH"/>
    <property type="match status" value="1"/>
</dbReference>
<dbReference type="CDD" id="cd00160">
    <property type="entry name" value="RhoGEF"/>
    <property type="match status" value="1"/>
</dbReference>
<dbReference type="GO" id="GO:0005737">
    <property type="term" value="C:cytoplasm"/>
    <property type="evidence" value="ECO:0007669"/>
    <property type="project" value="TreeGrafter"/>
</dbReference>
<evidence type="ECO:0000313" key="4">
    <source>
        <dbReference type="Proteomes" id="UP000650833"/>
    </source>
</evidence>
<evidence type="ECO:0000259" key="2">
    <source>
        <dbReference type="PROSITE" id="PS50010"/>
    </source>
</evidence>
<dbReference type="SMART" id="SM00325">
    <property type="entry name" value="RhoGEF"/>
    <property type="match status" value="1"/>
</dbReference>
<dbReference type="GO" id="GO:0005085">
    <property type="term" value="F:guanyl-nucleotide exchange factor activity"/>
    <property type="evidence" value="ECO:0007669"/>
    <property type="project" value="InterPro"/>
</dbReference>
<name>A0A8H7QCN7_9FUNG</name>
<dbReference type="Gene3D" id="1.20.900.10">
    <property type="entry name" value="Dbl homology (DH) domain"/>
    <property type="match status" value="1"/>
</dbReference>
<evidence type="ECO:0000313" key="3">
    <source>
        <dbReference type="EMBL" id="KAG2189670.1"/>
    </source>
</evidence>
<dbReference type="InterPro" id="IPR035899">
    <property type="entry name" value="DBL_dom_sf"/>
</dbReference>
<dbReference type="Pfam" id="PF00621">
    <property type="entry name" value="RhoGEF"/>
    <property type="match status" value="1"/>
</dbReference>
<dbReference type="OrthoDB" id="1716625at2759"/>
<feature type="domain" description="DH" evidence="2">
    <location>
        <begin position="172"/>
        <end position="355"/>
    </location>
</feature>